<dbReference type="InterPro" id="IPR016137">
    <property type="entry name" value="RGS"/>
</dbReference>
<dbReference type="SUPFAM" id="SSF48097">
    <property type="entry name" value="Regulator of G-protein signaling, RGS"/>
    <property type="match status" value="1"/>
</dbReference>
<gene>
    <name evidence="3" type="primary">RGS18</name>
</gene>
<dbReference type="InterPro" id="IPR024066">
    <property type="entry name" value="RGS_subdom1/3"/>
</dbReference>
<dbReference type="InterPro" id="IPR036305">
    <property type="entry name" value="RGS_sf"/>
</dbReference>
<dbReference type="Ensembl" id="ENSELUT00000110554.1">
    <property type="protein sequence ID" value="ENSELUP00000094026.1"/>
    <property type="gene ID" value="ENSELUG00000037118.1"/>
</dbReference>
<dbReference type="PANTHER" id="PTHR10845">
    <property type="entry name" value="REGULATOR OF G PROTEIN SIGNALING"/>
    <property type="match status" value="1"/>
</dbReference>
<dbReference type="Proteomes" id="UP000265140">
    <property type="component" value="Chromosome 3"/>
</dbReference>
<dbReference type="Pfam" id="PF00615">
    <property type="entry name" value="RGS"/>
    <property type="match status" value="1"/>
</dbReference>
<reference evidence="3 4" key="1">
    <citation type="submission" date="2020-02" db="EMBL/GenBank/DDBJ databases">
        <title>Esox lucius (northern pike) genome, fEsoLuc1, primary haplotype.</title>
        <authorList>
            <person name="Myers G."/>
            <person name="Karagic N."/>
            <person name="Meyer A."/>
            <person name="Pippel M."/>
            <person name="Reichard M."/>
            <person name="Winkler S."/>
            <person name="Tracey A."/>
            <person name="Sims Y."/>
            <person name="Howe K."/>
            <person name="Rhie A."/>
            <person name="Formenti G."/>
            <person name="Durbin R."/>
            <person name="Fedrigo O."/>
            <person name="Jarvis E.D."/>
        </authorList>
    </citation>
    <scope>NUCLEOTIDE SEQUENCE [LARGE SCALE GENOMIC DNA]</scope>
</reference>
<feature type="domain" description="RGS" evidence="2">
    <location>
        <begin position="82"/>
        <end position="188"/>
    </location>
</feature>
<feature type="compositionally biased region" description="Low complexity" evidence="1">
    <location>
        <begin position="23"/>
        <end position="39"/>
    </location>
</feature>
<dbReference type="PRINTS" id="PR01301">
    <property type="entry name" value="RGSPROTEIN"/>
</dbReference>
<evidence type="ECO:0000313" key="4">
    <source>
        <dbReference type="Proteomes" id="UP000265140"/>
    </source>
</evidence>
<evidence type="ECO:0000256" key="1">
    <source>
        <dbReference type="SAM" id="MobiDB-lite"/>
    </source>
</evidence>
<proteinExistence type="predicted"/>
<reference evidence="3" key="3">
    <citation type="submission" date="2025-09" db="UniProtKB">
        <authorList>
            <consortium name="Ensembl"/>
        </authorList>
    </citation>
    <scope>IDENTIFICATION</scope>
</reference>
<dbReference type="AlphaFoldDB" id="A0AAY5KZ50"/>
<dbReference type="PANTHER" id="PTHR10845:SF155">
    <property type="entry name" value="REGULATOR OF G-PROTEIN SIGNALING 18"/>
    <property type="match status" value="1"/>
</dbReference>
<dbReference type="SMART" id="SM00315">
    <property type="entry name" value="RGS"/>
    <property type="match status" value="1"/>
</dbReference>
<evidence type="ECO:0000313" key="3">
    <source>
        <dbReference type="Ensembl" id="ENSELUP00000094026.1"/>
    </source>
</evidence>
<protein>
    <recommendedName>
        <fullName evidence="2">RGS domain-containing protein</fullName>
    </recommendedName>
</protein>
<dbReference type="GeneTree" id="ENSGT00940000166298"/>
<dbReference type="PROSITE" id="PS50132">
    <property type="entry name" value="RGS"/>
    <property type="match status" value="1"/>
</dbReference>
<keyword evidence="4" id="KW-1185">Reference proteome</keyword>
<dbReference type="InterPro" id="IPR044926">
    <property type="entry name" value="RGS_subdomain_2"/>
</dbReference>
<organism evidence="3 4">
    <name type="scientific">Esox lucius</name>
    <name type="common">Northern pike</name>
    <dbReference type="NCBI Taxonomy" id="8010"/>
    <lineage>
        <taxon>Eukaryota</taxon>
        <taxon>Metazoa</taxon>
        <taxon>Chordata</taxon>
        <taxon>Craniata</taxon>
        <taxon>Vertebrata</taxon>
        <taxon>Euteleostomi</taxon>
        <taxon>Actinopterygii</taxon>
        <taxon>Neopterygii</taxon>
        <taxon>Teleostei</taxon>
        <taxon>Protacanthopterygii</taxon>
        <taxon>Esociformes</taxon>
        <taxon>Esocidae</taxon>
        <taxon>Esox</taxon>
    </lineage>
</organism>
<dbReference type="Gene3D" id="1.10.196.10">
    <property type="match status" value="1"/>
</dbReference>
<sequence length="221" mass="24919">MNKQVDFALRKIRQLTMNIPCNSIESSQSSSSTVSASSGHSEDPFVTVTPETAHAVFIHKSLKTESHVSLKSLFLSPPNADGVETFSQFLRTEFSEENIEFWLACEEYKSIHSETKKISKAKQMYAVFIESEAPKEVNIDYATKQAIQKNIAAPTDSCFDAAQTVVYGLMKKDCYPRFLTSDIYLRLTKRKGPGTTMYRRRSRSCVFNEPRGEATSDSAWL</sequence>
<evidence type="ECO:0000259" key="2">
    <source>
        <dbReference type="PROSITE" id="PS50132"/>
    </source>
</evidence>
<feature type="region of interest" description="Disordered" evidence="1">
    <location>
        <begin position="23"/>
        <end position="43"/>
    </location>
</feature>
<accession>A0AAY5KZ50</accession>
<name>A0AAY5KZ50_ESOLU</name>
<dbReference type="Gene3D" id="1.10.167.10">
    <property type="entry name" value="Regulator of G-protein Signalling 4, domain 2"/>
    <property type="match status" value="1"/>
</dbReference>
<dbReference type="FunFam" id="1.10.167.10:FF:000001">
    <property type="entry name" value="Putative regulator of g-protein signaling 12"/>
    <property type="match status" value="1"/>
</dbReference>
<reference evidence="3" key="2">
    <citation type="submission" date="2025-08" db="UniProtKB">
        <authorList>
            <consortium name="Ensembl"/>
        </authorList>
    </citation>
    <scope>IDENTIFICATION</scope>
</reference>